<dbReference type="Proteomes" id="UP000756921">
    <property type="component" value="Unassembled WGS sequence"/>
</dbReference>
<dbReference type="OrthoDB" id="10306384at2759"/>
<sequence length="172" mass="19372">MRLLTLAVALMLAVLGTALPIDEPAPPALMNMTAQEPDTHGTTNLPNYNMLVLFTEPNRRGLWYHIDRIMVKYSTCMVWVDVDNKGGISSLESFKNQQGLPFYCFNYASTDCSGDTMWWKGVIRLNHLPSNWDNKIRSTRCHHGRFPDDIPPPKGRSEEANPLVGSTAHLQT</sequence>
<feature type="chain" id="PRO_5040184977" evidence="2">
    <location>
        <begin position="19"/>
        <end position="172"/>
    </location>
</feature>
<evidence type="ECO:0000256" key="1">
    <source>
        <dbReference type="SAM" id="MobiDB-lite"/>
    </source>
</evidence>
<proteinExistence type="predicted"/>
<dbReference type="AlphaFoldDB" id="A0A9P6G7R4"/>
<feature type="signal peptide" evidence="2">
    <location>
        <begin position="1"/>
        <end position="18"/>
    </location>
</feature>
<protein>
    <submittedName>
        <fullName evidence="3">Uncharacterized protein</fullName>
    </submittedName>
</protein>
<accession>A0A9P6G7R4</accession>
<evidence type="ECO:0000313" key="3">
    <source>
        <dbReference type="EMBL" id="KAF9730686.1"/>
    </source>
</evidence>
<comment type="caution">
    <text evidence="3">The sequence shown here is derived from an EMBL/GenBank/DDBJ whole genome shotgun (WGS) entry which is preliminary data.</text>
</comment>
<evidence type="ECO:0000313" key="4">
    <source>
        <dbReference type="Proteomes" id="UP000756921"/>
    </source>
</evidence>
<organism evidence="3 4">
    <name type="scientific">Paraphaeosphaeria minitans</name>
    <dbReference type="NCBI Taxonomy" id="565426"/>
    <lineage>
        <taxon>Eukaryota</taxon>
        <taxon>Fungi</taxon>
        <taxon>Dikarya</taxon>
        <taxon>Ascomycota</taxon>
        <taxon>Pezizomycotina</taxon>
        <taxon>Dothideomycetes</taxon>
        <taxon>Pleosporomycetidae</taxon>
        <taxon>Pleosporales</taxon>
        <taxon>Massarineae</taxon>
        <taxon>Didymosphaeriaceae</taxon>
        <taxon>Paraphaeosphaeria</taxon>
    </lineage>
</organism>
<evidence type="ECO:0000256" key="2">
    <source>
        <dbReference type="SAM" id="SignalP"/>
    </source>
</evidence>
<dbReference type="EMBL" id="WJXW01000014">
    <property type="protein sequence ID" value="KAF9730686.1"/>
    <property type="molecule type" value="Genomic_DNA"/>
</dbReference>
<name>A0A9P6G7R4_9PLEO</name>
<keyword evidence="2" id="KW-0732">Signal</keyword>
<feature type="region of interest" description="Disordered" evidence="1">
    <location>
        <begin position="143"/>
        <end position="172"/>
    </location>
</feature>
<keyword evidence="4" id="KW-1185">Reference proteome</keyword>
<reference evidence="3" key="1">
    <citation type="journal article" date="2020" name="Mol. Plant Microbe Interact.">
        <title>Genome Sequence of the Biocontrol Agent Coniothyrium minitans strain Conio (IMI 134523).</title>
        <authorList>
            <person name="Patel D."/>
            <person name="Shittu T.A."/>
            <person name="Baroncelli R."/>
            <person name="Muthumeenakshi S."/>
            <person name="Osborne T.H."/>
            <person name="Janganan T.K."/>
            <person name="Sreenivasaprasad S."/>
        </authorList>
    </citation>
    <scope>NUCLEOTIDE SEQUENCE</scope>
    <source>
        <strain evidence="3">Conio</strain>
    </source>
</reference>
<gene>
    <name evidence="3" type="ORF">PMIN01_11555</name>
</gene>